<keyword evidence="2" id="KW-1185">Reference proteome</keyword>
<gene>
    <name evidence="1" type="ORF">GCM10011363_18580</name>
</gene>
<evidence type="ECO:0000313" key="2">
    <source>
        <dbReference type="Proteomes" id="UP000645462"/>
    </source>
</evidence>
<evidence type="ECO:0008006" key="3">
    <source>
        <dbReference type="Google" id="ProtNLM"/>
    </source>
</evidence>
<dbReference type="EMBL" id="BMFC01000003">
    <property type="protein sequence ID" value="GGC02282.1"/>
    <property type="molecule type" value="Genomic_DNA"/>
</dbReference>
<name>A0ABQ1KKI8_9RHOB</name>
<organism evidence="1 2">
    <name type="scientific">Marivita lacus</name>
    <dbReference type="NCBI Taxonomy" id="1323742"/>
    <lineage>
        <taxon>Bacteria</taxon>
        <taxon>Pseudomonadati</taxon>
        <taxon>Pseudomonadota</taxon>
        <taxon>Alphaproteobacteria</taxon>
        <taxon>Rhodobacterales</taxon>
        <taxon>Roseobacteraceae</taxon>
        <taxon>Marivita</taxon>
    </lineage>
</organism>
<dbReference type="SUPFAM" id="SSF53448">
    <property type="entry name" value="Nucleotide-diphospho-sugar transferases"/>
    <property type="match status" value="1"/>
</dbReference>
<sequence>MARRPAQPETVNILIVGQMGRLAYEALLFALSLRRSTKDPRFKLHVAEPQPGPKWKTDPAIRPEPLREMLAAQGATILPFESRHFGSDYPHGNKIEALFALPKGEPFVFFDTDTLVTGDLGEVPFDFSKPSASMRVEGTWPQIELYGPGYTEIWQSLYDRFGLEFQSSLDLDQPDEYWRRYLYFNAGFFYYSCPHVFGQTFLDMALSIWKDPPPALVCQQLIPWLDQIALPLVIHSLGGGRDALSEGYLDGDTTVHYRNMPLLYARESDAVVDLLEEITAPNPVKRLLKDYEPFKRMIYQNRGHKVREMFDRDHLPSREQPIRQKIKKNGFWMV</sequence>
<reference evidence="2" key="1">
    <citation type="journal article" date="2019" name="Int. J. Syst. Evol. Microbiol.">
        <title>The Global Catalogue of Microorganisms (GCM) 10K type strain sequencing project: providing services to taxonomists for standard genome sequencing and annotation.</title>
        <authorList>
            <consortium name="The Broad Institute Genomics Platform"/>
            <consortium name="The Broad Institute Genome Sequencing Center for Infectious Disease"/>
            <person name="Wu L."/>
            <person name="Ma J."/>
        </authorList>
    </citation>
    <scope>NUCLEOTIDE SEQUENCE [LARGE SCALE GENOMIC DNA]</scope>
    <source>
        <strain evidence="2">CGMCC 1.12478</strain>
    </source>
</reference>
<dbReference type="Proteomes" id="UP000645462">
    <property type="component" value="Unassembled WGS sequence"/>
</dbReference>
<comment type="caution">
    <text evidence="1">The sequence shown here is derived from an EMBL/GenBank/DDBJ whole genome shotgun (WGS) entry which is preliminary data.</text>
</comment>
<protein>
    <recommendedName>
        <fullName evidence="3">Glycosyl transferase</fullName>
    </recommendedName>
</protein>
<accession>A0ABQ1KKI8</accession>
<dbReference type="InterPro" id="IPR029044">
    <property type="entry name" value="Nucleotide-diphossugar_trans"/>
</dbReference>
<dbReference type="RefSeq" id="WP_188481740.1">
    <property type="nucleotide sequence ID" value="NZ_BMFC01000003.1"/>
</dbReference>
<proteinExistence type="predicted"/>
<evidence type="ECO:0000313" key="1">
    <source>
        <dbReference type="EMBL" id="GGC02282.1"/>
    </source>
</evidence>